<name>A0A2M8KDP2_9BACT</name>
<dbReference type="Pfam" id="PF01370">
    <property type="entry name" value="Epimerase"/>
    <property type="match status" value="1"/>
</dbReference>
<keyword evidence="3" id="KW-0520">NAD</keyword>
<dbReference type="SUPFAM" id="SSF51735">
    <property type="entry name" value="NAD(P)-binding Rossmann-fold domains"/>
    <property type="match status" value="1"/>
</dbReference>
<dbReference type="InterPro" id="IPR044516">
    <property type="entry name" value="UXS-like"/>
</dbReference>
<keyword evidence="2" id="KW-0210">Decarboxylase</keyword>
<organism evidence="6 7">
    <name type="scientific">Candidatus Portnoybacteria bacterium CG10_big_fil_rev_8_21_14_0_10_36_7</name>
    <dbReference type="NCBI Taxonomy" id="1974812"/>
    <lineage>
        <taxon>Bacteria</taxon>
        <taxon>Candidatus Portnoyibacteriota</taxon>
    </lineage>
</organism>
<dbReference type="PRINTS" id="PR01713">
    <property type="entry name" value="NUCEPIMERASE"/>
</dbReference>
<comment type="cofactor">
    <cofactor evidence="1">
        <name>NAD(+)</name>
        <dbReference type="ChEBI" id="CHEBI:57540"/>
    </cofactor>
</comment>
<dbReference type="GO" id="GO:0033320">
    <property type="term" value="P:UDP-D-xylose biosynthetic process"/>
    <property type="evidence" value="ECO:0007669"/>
    <property type="project" value="UniProtKB-UniPathway"/>
</dbReference>
<evidence type="ECO:0000256" key="4">
    <source>
        <dbReference type="ARBA" id="ARBA00023239"/>
    </source>
</evidence>
<dbReference type="Proteomes" id="UP000231450">
    <property type="component" value="Unassembled WGS sequence"/>
</dbReference>
<dbReference type="Gene3D" id="3.40.50.720">
    <property type="entry name" value="NAD(P)-binding Rossmann-like Domain"/>
    <property type="match status" value="1"/>
</dbReference>
<dbReference type="AlphaFoldDB" id="A0A2M8KDP2"/>
<evidence type="ECO:0000256" key="1">
    <source>
        <dbReference type="ARBA" id="ARBA00001911"/>
    </source>
</evidence>
<evidence type="ECO:0000313" key="6">
    <source>
        <dbReference type="EMBL" id="PJE58029.1"/>
    </source>
</evidence>
<accession>A0A2M8KDP2</accession>
<protein>
    <submittedName>
        <fullName evidence="6">NAD-dependent dehydratase</fullName>
    </submittedName>
</protein>
<evidence type="ECO:0000259" key="5">
    <source>
        <dbReference type="Pfam" id="PF01370"/>
    </source>
</evidence>
<dbReference type="GO" id="GO:0048040">
    <property type="term" value="F:UDP-glucuronate decarboxylase activity"/>
    <property type="evidence" value="ECO:0007669"/>
    <property type="project" value="TreeGrafter"/>
</dbReference>
<dbReference type="InterPro" id="IPR036291">
    <property type="entry name" value="NAD(P)-bd_dom_sf"/>
</dbReference>
<evidence type="ECO:0000256" key="2">
    <source>
        <dbReference type="ARBA" id="ARBA00022793"/>
    </source>
</evidence>
<dbReference type="GO" id="GO:0070403">
    <property type="term" value="F:NAD+ binding"/>
    <property type="evidence" value="ECO:0007669"/>
    <property type="project" value="InterPro"/>
</dbReference>
<evidence type="ECO:0000256" key="3">
    <source>
        <dbReference type="ARBA" id="ARBA00023027"/>
    </source>
</evidence>
<proteinExistence type="predicted"/>
<feature type="non-terminal residue" evidence="6">
    <location>
        <position position="1"/>
    </location>
</feature>
<dbReference type="EMBL" id="PFDW01000062">
    <property type="protein sequence ID" value="PJE58029.1"/>
    <property type="molecule type" value="Genomic_DNA"/>
</dbReference>
<dbReference type="UniPathway" id="UPA00796">
    <property type="reaction ID" value="UER00771"/>
</dbReference>
<evidence type="ECO:0000313" key="7">
    <source>
        <dbReference type="Proteomes" id="UP000231450"/>
    </source>
</evidence>
<keyword evidence="4" id="KW-0456">Lyase</keyword>
<gene>
    <name evidence="6" type="ORF">COU81_02945</name>
</gene>
<comment type="caution">
    <text evidence="6">The sequence shown here is derived from an EMBL/GenBank/DDBJ whole genome shotgun (WGS) entry which is preliminary data.</text>
</comment>
<dbReference type="InterPro" id="IPR001509">
    <property type="entry name" value="Epimerase_deHydtase"/>
</dbReference>
<reference evidence="7" key="1">
    <citation type="submission" date="2017-09" db="EMBL/GenBank/DDBJ databases">
        <title>Depth-based differentiation of microbial function through sediment-hosted aquifers and enrichment of novel symbionts in the deep terrestrial subsurface.</title>
        <authorList>
            <person name="Probst A.J."/>
            <person name="Ladd B."/>
            <person name="Jarett J.K."/>
            <person name="Geller-Mcgrath D.E."/>
            <person name="Sieber C.M.K."/>
            <person name="Emerson J.B."/>
            <person name="Anantharaman K."/>
            <person name="Thomas B.C."/>
            <person name="Malmstrom R."/>
            <person name="Stieglmeier M."/>
            <person name="Klingl A."/>
            <person name="Woyke T."/>
            <person name="Ryan C.M."/>
            <person name="Banfield J.F."/>
        </authorList>
    </citation>
    <scope>NUCLEOTIDE SEQUENCE [LARGE SCALE GENOMIC DNA]</scope>
</reference>
<dbReference type="PANTHER" id="PTHR43078">
    <property type="entry name" value="UDP-GLUCURONIC ACID DECARBOXYLASE-RELATED"/>
    <property type="match status" value="1"/>
</dbReference>
<dbReference type="PANTHER" id="PTHR43078:SF6">
    <property type="entry name" value="UDP-GLUCURONIC ACID DECARBOXYLASE 1"/>
    <property type="match status" value="1"/>
</dbReference>
<dbReference type="GO" id="GO:0005737">
    <property type="term" value="C:cytoplasm"/>
    <property type="evidence" value="ECO:0007669"/>
    <property type="project" value="TreeGrafter"/>
</dbReference>
<dbReference type="GO" id="GO:0042732">
    <property type="term" value="P:D-xylose metabolic process"/>
    <property type="evidence" value="ECO:0007669"/>
    <property type="project" value="InterPro"/>
</dbReference>
<feature type="domain" description="NAD-dependent epimerase/dehydratase" evidence="5">
    <location>
        <begin position="2"/>
        <end position="75"/>
    </location>
</feature>
<sequence>LDARITRIFNTYGPKMNVNEGRAVVNFIKQSINNENITIYGKGTQTRSFCFINDQIDGQILAMEKGKAGQIFNIGNPDEITILEFAKKIKGLTQSASKIIFSQDLPIDDPVQRKPDITKAKNILGWVPNTQLEEGLIKTIKYFREIL</sequence>